<feature type="transmembrane region" description="Helical" evidence="2">
    <location>
        <begin position="87"/>
        <end position="108"/>
    </location>
</feature>
<evidence type="ECO:0000313" key="4">
    <source>
        <dbReference type="Proteomes" id="UP000799291"/>
    </source>
</evidence>
<accession>A0A6G1JDA6</accession>
<keyword evidence="2" id="KW-0472">Membrane</keyword>
<keyword evidence="2" id="KW-0812">Transmembrane</keyword>
<evidence type="ECO:0000256" key="2">
    <source>
        <dbReference type="SAM" id="Phobius"/>
    </source>
</evidence>
<feature type="transmembrane region" description="Helical" evidence="2">
    <location>
        <begin position="159"/>
        <end position="181"/>
    </location>
</feature>
<keyword evidence="4" id="KW-1185">Reference proteome</keyword>
<feature type="transmembrane region" description="Helical" evidence="2">
    <location>
        <begin position="277"/>
        <end position="296"/>
    </location>
</feature>
<evidence type="ECO:0000256" key="1">
    <source>
        <dbReference type="SAM" id="MobiDB-lite"/>
    </source>
</evidence>
<gene>
    <name evidence="3" type="ORF">K458DRAFT_400695</name>
</gene>
<feature type="region of interest" description="Disordered" evidence="1">
    <location>
        <begin position="370"/>
        <end position="396"/>
    </location>
</feature>
<feature type="transmembrane region" description="Helical" evidence="2">
    <location>
        <begin position="238"/>
        <end position="257"/>
    </location>
</feature>
<dbReference type="OrthoDB" id="5368516at2759"/>
<dbReference type="EMBL" id="MU005573">
    <property type="protein sequence ID" value="KAF2688522.1"/>
    <property type="molecule type" value="Genomic_DNA"/>
</dbReference>
<feature type="transmembrane region" description="Helical" evidence="2">
    <location>
        <begin position="201"/>
        <end position="226"/>
    </location>
</feature>
<organism evidence="3 4">
    <name type="scientific">Lentithecium fluviatile CBS 122367</name>
    <dbReference type="NCBI Taxonomy" id="1168545"/>
    <lineage>
        <taxon>Eukaryota</taxon>
        <taxon>Fungi</taxon>
        <taxon>Dikarya</taxon>
        <taxon>Ascomycota</taxon>
        <taxon>Pezizomycotina</taxon>
        <taxon>Dothideomycetes</taxon>
        <taxon>Pleosporomycetidae</taxon>
        <taxon>Pleosporales</taxon>
        <taxon>Massarineae</taxon>
        <taxon>Lentitheciaceae</taxon>
        <taxon>Lentithecium</taxon>
    </lineage>
</organism>
<feature type="region of interest" description="Disordered" evidence="1">
    <location>
        <begin position="611"/>
        <end position="699"/>
    </location>
</feature>
<feature type="transmembrane region" description="Helical" evidence="2">
    <location>
        <begin position="120"/>
        <end position="139"/>
    </location>
</feature>
<keyword evidence="2" id="KW-1133">Transmembrane helix</keyword>
<feature type="region of interest" description="Disordered" evidence="1">
    <location>
        <begin position="523"/>
        <end position="596"/>
    </location>
</feature>
<sequence>MTLNTSAVRDVPWTAENKTRAVIASLQLAQVQTIRTMHLTLGAFSLALTLLTVHRIISDAKRAAAVHVPLRKERFSALRNVHSAETFPLVLACGAVIQQVIFVAVQSTSLRSVLSKQCRGLAMVTFPAIFLMGYINLVFGIEMAIRSLKHERFAPRGKWNVTICIGAVSFLSLLTWMPTVAWPMYNRCFGSLIWFPVRYELIALVILGLLVSLFLTLAAVISIQLMRTTAVDPNERIAASRMCYYLLMAALIYTLVIPVEVQAHRRDFMNTLATSRIAEISLFTSGIVIAFFHLFLRVNATRFVISPMSEMNSRPKQKRPRIRFFGPSDLEMNISGPMALQGGRRPDSRQGLINVGPEKNRYDFEPQYFERPNRPLTPASVQSQGAIDPTRWPLPPDPEKTGYFDEEKETSGLHRRNKSNYSLFPTRAEEIPRLPATVYSPKSTEESNRVSNLAVRRQVRRSSLGDTKSITDVGEAFGFLSKPAPLFGKKHYRNSSAGSSATVQIGLRFSVAPATLAAGKCTRAEREVESSGLSAPPLQREDTNSSGDSLGLPIQSPSRASSSSEILGDTLVNFPEPPKPTLSPAKHSPGRTPAFPVLSSATYLQTQREKILPPTPRDSSPAPAPSPAPQVPAPMHPGLSGLRMNPVSPGSPSTFYSSSGRSSPARSNASRSPTAPSPTARIPLGAGTMARSPPRNGWI</sequence>
<name>A0A6G1JDA6_9PLEO</name>
<reference evidence="3" key="1">
    <citation type="journal article" date="2020" name="Stud. Mycol.">
        <title>101 Dothideomycetes genomes: a test case for predicting lifestyles and emergence of pathogens.</title>
        <authorList>
            <person name="Haridas S."/>
            <person name="Albert R."/>
            <person name="Binder M."/>
            <person name="Bloem J."/>
            <person name="Labutti K."/>
            <person name="Salamov A."/>
            <person name="Andreopoulos B."/>
            <person name="Baker S."/>
            <person name="Barry K."/>
            <person name="Bills G."/>
            <person name="Bluhm B."/>
            <person name="Cannon C."/>
            <person name="Castanera R."/>
            <person name="Culley D."/>
            <person name="Daum C."/>
            <person name="Ezra D."/>
            <person name="Gonzalez J."/>
            <person name="Henrissat B."/>
            <person name="Kuo A."/>
            <person name="Liang C."/>
            <person name="Lipzen A."/>
            <person name="Lutzoni F."/>
            <person name="Magnuson J."/>
            <person name="Mondo S."/>
            <person name="Nolan M."/>
            <person name="Ohm R."/>
            <person name="Pangilinan J."/>
            <person name="Park H.-J."/>
            <person name="Ramirez L."/>
            <person name="Alfaro M."/>
            <person name="Sun H."/>
            <person name="Tritt A."/>
            <person name="Yoshinaga Y."/>
            <person name="Zwiers L.-H."/>
            <person name="Turgeon B."/>
            <person name="Goodwin S."/>
            <person name="Spatafora J."/>
            <person name="Crous P."/>
            <person name="Grigoriev I."/>
        </authorList>
    </citation>
    <scope>NUCLEOTIDE SEQUENCE</scope>
    <source>
        <strain evidence="3">CBS 122367</strain>
    </source>
</reference>
<dbReference type="Proteomes" id="UP000799291">
    <property type="component" value="Unassembled WGS sequence"/>
</dbReference>
<evidence type="ECO:0000313" key="3">
    <source>
        <dbReference type="EMBL" id="KAF2688522.1"/>
    </source>
</evidence>
<proteinExistence type="predicted"/>
<feature type="compositionally biased region" description="Low complexity" evidence="1">
    <location>
        <begin position="648"/>
        <end position="681"/>
    </location>
</feature>
<feature type="compositionally biased region" description="Pro residues" evidence="1">
    <location>
        <begin position="622"/>
        <end position="635"/>
    </location>
</feature>
<dbReference type="AlphaFoldDB" id="A0A6G1JDA6"/>
<protein>
    <submittedName>
        <fullName evidence="3">Uncharacterized protein</fullName>
    </submittedName>
</protein>